<name>R7ZUY6_9BACT</name>
<dbReference type="GO" id="GO:0052689">
    <property type="term" value="F:carboxylic ester hydrolase activity"/>
    <property type="evidence" value="ECO:0007669"/>
    <property type="project" value="UniProtKB-KW"/>
</dbReference>
<feature type="signal peptide" evidence="4">
    <location>
        <begin position="1"/>
        <end position="19"/>
    </location>
</feature>
<evidence type="ECO:0000256" key="1">
    <source>
        <dbReference type="ARBA" id="ARBA00022487"/>
    </source>
</evidence>
<evidence type="ECO:0000313" key="7">
    <source>
        <dbReference type="Proteomes" id="UP000013909"/>
    </source>
</evidence>
<dbReference type="Proteomes" id="UP000013909">
    <property type="component" value="Unassembled WGS sequence"/>
</dbReference>
<dbReference type="InterPro" id="IPR054579">
    <property type="entry name" value="GCE-like_dom"/>
</dbReference>
<proteinExistence type="predicted"/>
<evidence type="ECO:0000256" key="2">
    <source>
        <dbReference type="ARBA" id="ARBA00022729"/>
    </source>
</evidence>
<keyword evidence="1" id="KW-0719">Serine esterase</keyword>
<feature type="chain" id="PRO_5004451808" description="4-O-methyl-glucuronoyl methylesterase-like domain-containing protein" evidence="4">
    <location>
        <begin position="20"/>
        <end position="781"/>
    </location>
</feature>
<keyword evidence="3" id="KW-0378">Hydrolase</keyword>
<accession>R7ZUY6</accession>
<dbReference type="STRING" id="1232681.ADIS_1494"/>
<dbReference type="PANTHER" id="PTHR22946">
    <property type="entry name" value="DIENELACTONE HYDROLASE DOMAIN-CONTAINING PROTEIN-RELATED"/>
    <property type="match status" value="1"/>
</dbReference>
<reference evidence="6 7" key="1">
    <citation type="submission" date="2013-02" db="EMBL/GenBank/DDBJ databases">
        <title>A novel strain isolated from Lonar lake, Maharashtra, India.</title>
        <authorList>
            <person name="Singh A."/>
        </authorList>
    </citation>
    <scope>NUCLEOTIDE SEQUENCE [LARGE SCALE GENOMIC DNA]</scope>
    <source>
        <strain evidence="6 7">AK24</strain>
    </source>
</reference>
<evidence type="ECO:0000313" key="6">
    <source>
        <dbReference type="EMBL" id="EON77955.1"/>
    </source>
</evidence>
<evidence type="ECO:0000256" key="3">
    <source>
        <dbReference type="ARBA" id="ARBA00022801"/>
    </source>
</evidence>
<keyword evidence="7" id="KW-1185">Reference proteome</keyword>
<evidence type="ECO:0000259" key="5">
    <source>
        <dbReference type="Pfam" id="PF22244"/>
    </source>
</evidence>
<dbReference type="InterPro" id="IPR050261">
    <property type="entry name" value="FrsA_esterase"/>
</dbReference>
<gene>
    <name evidence="6" type="ORF">ADIS_1494</name>
</gene>
<dbReference type="SUPFAM" id="SSF53474">
    <property type="entry name" value="alpha/beta-Hydrolases"/>
    <property type="match status" value="2"/>
</dbReference>
<protein>
    <recommendedName>
        <fullName evidence="5">4-O-methyl-glucuronoyl methylesterase-like domain-containing protein</fullName>
    </recommendedName>
</protein>
<feature type="domain" description="4-O-methyl-glucuronoyl methylesterase-like" evidence="5">
    <location>
        <begin position="570"/>
        <end position="746"/>
    </location>
</feature>
<evidence type="ECO:0000256" key="4">
    <source>
        <dbReference type="SAM" id="SignalP"/>
    </source>
</evidence>
<dbReference type="Gene3D" id="3.40.50.1820">
    <property type="entry name" value="alpha/beta hydrolase"/>
    <property type="match status" value="2"/>
</dbReference>
<feature type="domain" description="4-O-methyl-glucuronoyl methylesterase-like" evidence="5">
    <location>
        <begin position="160"/>
        <end position="349"/>
    </location>
</feature>
<dbReference type="AlphaFoldDB" id="R7ZUY6"/>
<dbReference type="Pfam" id="PF22244">
    <property type="entry name" value="GCE_fung"/>
    <property type="match status" value="2"/>
</dbReference>
<organism evidence="6 7">
    <name type="scientific">Lunatimonas lonarensis</name>
    <dbReference type="NCBI Taxonomy" id="1232681"/>
    <lineage>
        <taxon>Bacteria</taxon>
        <taxon>Pseudomonadati</taxon>
        <taxon>Bacteroidota</taxon>
        <taxon>Cytophagia</taxon>
        <taxon>Cytophagales</taxon>
        <taxon>Cyclobacteriaceae</taxon>
    </lineage>
</organism>
<sequence>MSASFLWMFGAFLALPALGQEGDLQQRRSYLDQLIQQNRPHPTPAQRPRDVFASFVRLSAKDSTWEAWQARTGELPPNFDRMPSIPLLPNPLVWKEGEQNIPITNLSQWHSQREWIKENVKTLFSGTFPDPPVRITSTVLEERMESSIRVQRIELRFGNHKDAKLNIEVFTPTGEGPFPVFMSQWNHRGWVQIAVRRGYMGVIYAGADEWDDTVLYQEIYPDYDWTALMTRAWGASRVVDYLYTLPEVDRSKIALTGHSRNGKLSLLAGAFDPRFAAIISSSAGTGGEIPYRYTDERHENESLDYLNSIRPQWFHPRLRFYNGREHKLPIDQNSLMALIAPNALLLSSSIREAGGGDPWAIEQNYLSVKTVYCFLGVPDRIGLRFRDGGHGVAARDLESYVDWLDIQFGRSQKTWQNNLYYPFSFDLWAANQTKQVDPMDFPVIAPSYPPLLGSLSDKSDWERRKPEVRQRLQWLLGSTPPGVSAAPTTDLSDRVDYMDELIQRPNPKNGIRKNLAPYRAMGDYQYAALYLPADENGDLRMMGEERFPVIVWSHKYINTGFDRLLNPLITAFLEKGIAVLVFDQLGYGSRIEEGTEFYDRYPEWSKMGKMITDTQAAIDALQQIPLIDPSHIFLGGYSLGGTISLLTAALDDRVAGVATASGFTPWRNANIGQSYEGIRAFSHLYGLMPKLGYFLGNEQRIPIDFPEIIASIAPRPLLFITPEMDRHADLTAISQAVRLANQVHRLYGPNRIHHEIPNTFGQFTSIQQQYLVNWVANQLAP</sequence>
<dbReference type="EMBL" id="AQHR01000044">
    <property type="protein sequence ID" value="EON77955.1"/>
    <property type="molecule type" value="Genomic_DNA"/>
</dbReference>
<comment type="caution">
    <text evidence="6">The sequence shown here is derived from an EMBL/GenBank/DDBJ whole genome shotgun (WGS) entry which is preliminary data.</text>
</comment>
<dbReference type="PANTHER" id="PTHR22946:SF9">
    <property type="entry name" value="POLYKETIDE TRANSFERASE AF380"/>
    <property type="match status" value="1"/>
</dbReference>
<dbReference type="InterPro" id="IPR029058">
    <property type="entry name" value="AB_hydrolase_fold"/>
</dbReference>
<keyword evidence="2 4" id="KW-0732">Signal</keyword>